<proteinExistence type="predicted"/>
<comment type="caution">
    <text evidence="1">The sequence shown here is derived from an EMBL/GenBank/DDBJ whole genome shotgun (WGS) entry which is preliminary data.</text>
</comment>
<dbReference type="STRING" id="525373.HMPREF0766_12204"/>
<name>D7VLV0_SPHSI</name>
<dbReference type="AlphaFoldDB" id="D7VLV0"/>
<dbReference type="EMBL" id="ACHA02000010">
    <property type="protein sequence ID" value="EFK58212.1"/>
    <property type="molecule type" value="Genomic_DNA"/>
</dbReference>
<accession>D7VLV0</accession>
<evidence type="ECO:0000313" key="1">
    <source>
        <dbReference type="EMBL" id="EFK58212.1"/>
    </source>
</evidence>
<keyword evidence="2" id="KW-1185">Reference proteome</keyword>
<sequence length="40" mass="4826">MSPDYMAYRGDGQGKHLINWSLNKREEHLWKLLVHKMLND</sequence>
<evidence type="ECO:0000313" key="2">
    <source>
        <dbReference type="Proteomes" id="UP000006258"/>
    </source>
</evidence>
<reference evidence="1" key="1">
    <citation type="submission" date="2010-07" db="EMBL/GenBank/DDBJ databases">
        <authorList>
            <person name="Muzny D."/>
            <person name="Qin X."/>
            <person name="Buhay C."/>
            <person name="Dugan-Rocha S."/>
            <person name="Ding Y."/>
            <person name="Chen G."/>
            <person name="Hawes A."/>
            <person name="Holder M."/>
            <person name="Jhangiani S."/>
            <person name="Johnson A."/>
            <person name="Khan Z."/>
            <person name="Li Z."/>
            <person name="Liu W."/>
            <person name="Liu X."/>
            <person name="Perez L."/>
            <person name="Shen H."/>
            <person name="Wang Q."/>
            <person name="Watt J."/>
            <person name="Xi L."/>
            <person name="Xin Y."/>
            <person name="Zhou J."/>
            <person name="Deng J."/>
            <person name="Jiang H."/>
            <person name="Liu Y."/>
            <person name="Qu J."/>
            <person name="Song X.-Z."/>
            <person name="Zhang L."/>
            <person name="Villasana D."/>
            <person name="Johnson A."/>
            <person name="Liu J."/>
            <person name="Liyanage D."/>
            <person name="Lorensuhewa L."/>
            <person name="Robinson T."/>
            <person name="Song A."/>
            <person name="Song B.-B."/>
            <person name="Dinh H."/>
            <person name="Thornton R."/>
            <person name="Coyle M."/>
            <person name="Francisco L."/>
            <person name="Jackson L."/>
            <person name="Javaid M."/>
            <person name="Korchina V."/>
            <person name="Kovar C."/>
            <person name="Mata R."/>
            <person name="Mathew T."/>
            <person name="Ngo R."/>
            <person name="Nguyen L."/>
            <person name="Nguyen N."/>
            <person name="Okwuonu G."/>
            <person name="Ongeri F."/>
            <person name="Pham C."/>
            <person name="Simmons D."/>
            <person name="Wilczek-Boney K."/>
            <person name="Hale W."/>
            <person name="Jakkamsetti A."/>
            <person name="Pham P."/>
            <person name="Ruth R."/>
            <person name="San Lucas F."/>
            <person name="Warren J."/>
            <person name="Zhang J."/>
            <person name="Zhao Z."/>
            <person name="Zhou C."/>
            <person name="Zhu D."/>
            <person name="Lee S."/>
            <person name="Bess C."/>
            <person name="Blankenburg K."/>
            <person name="Forbes L."/>
            <person name="Fu Q."/>
            <person name="Gubbala S."/>
            <person name="Hirani K."/>
            <person name="Jayaseelan J.C."/>
            <person name="Lara F."/>
            <person name="Munidasa M."/>
            <person name="Palculict T."/>
            <person name="Patil S."/>
            <person name="Pu L.-L."/>
            <person name="Saada N."/>
            <person name="Tang L."/>
            <person name="Weissenberger G."/>
            <person name="Zhu Y."/>
            <person name="Hemphill L."/>
            <person name="Shang Y."/>
            <person name="Youmans B."/>
            <person name="Ayvaz T."/>
            <person name="Ross M."/>
            <person name="Santibanez J."/>
            <person name="Aqrawi P."/>
            <person name="Gross S."/>
            <person name="Joshi V."/>
            <person name="Fowler G."/>
            <person name="Nazareth L."/>
            <person name="Reid J."/>
            <person name="Worley K."/>
            <person name="Petrosino J."/>
            <person name="Highlander S."/>
            <person name="Gibbs R."/>
        </authorList>
    </citation>
    <scope>NUCLEOTIDE SEQUENCE [LARGE SCALE GENOMIC DNA]</scope>
    <source>
        <strain evidence="1">ATCC 33861</strain>
    </source>
</reference>
<protein>
    <submittedName>
        <fullName evidence="1">Uncharacterized protein</fullName>
    </submittedName>
</protein>
<gene>
    <name evidence="1" type="ORF">HMPREF0766_12204</name>
</gene>
<dbReference type="HOGENOM" id="CLU_3296714_0_0_10"/>
<dbReference type="Proteomes" id="UP000006258">
    <property type="component" value="Unassembled WGS sequence"/>
</dbReference>
<organism evidence="1 2">
    <name type="scientific">Sphingobacterium spiritivorum ATCC 33861</name>
    <dbReference type="NCBI Taxonomy" id="525373"/>
    <lineage>
        <taxon>Bacteria</taxon>
        <taxon>Pseudomonadati</taxon>
        <taxon>Bacteroidota</taxon>
        <taxon>Sphingobacteriia</taxon>
        <taxon>Sphingobacteriales</taxon>
        <taxon>Sphingobacteriaceae</taxon>
        <taxon>Sphingobacterium</taxon>
    </lineage>
</organism>